<evidence type="ECO:0000313" key="2">
    <source>
        <dbReference type="EMBL" id="KAH7289283.1"/>
    </source>
</evidence>
<comment type="caution">
    <text evidence="2">The sequence shown here is derived from an EMBL/GenBank/DDBJ whole genome shotgun (WGS) entry which is preliminary data.</text>
</comment>
<protein>
    <submittedName>
        <fullName evidence="2">Uncharacterized protein</fullName>
    </submittedName>
</protein>
<dbReference type="Proteomes" id="UP000825935">
    <property type="component" value="Chromosome 31"/>
</dbReference>
<dbReference type="AlphaFoldDB" id="A0A8T2R143"/>
<accession>A0A8T2R143</accession>
<organism evidence="2 3">
    <name type="scientific">Ceratopteris richardii</name>
    <name type="common">Triangle waterfern</name>
    <dbReference type="NCBI Taxonomy" id="49495"/>
    <lineage>
        <taxon>Eukaryota</taxon>
        <taxon>Viridiplantae</taxon>
        <taxon>Streptophyta</taxon>
        <taxon>Embryophyta</taxon>
        <taxon>Tracheophyta</taxon>
        <taxon>Polypodiopsida</taxon>
        <taxon>Polypodiidae</taxon>
        <taxon>Polypodiales</taxon>
        <taxon>Pteridineae</taxon>
        <taxon>Pteridaceae</taxon>
        <taxon>Parkerioideae</taxon>
        <taxon>Ceratopteris</taxon>
    </lineage>
</organism>
<name>A0A8T2R143_CERRI</name>
<evidence type="ECO:0000256" key="1">
    <source>
        <dbReference type="SAM" id="MobiDB-lite"/>
    </source>
</evidence>
<sequence length="101" mass="10910">MGDSVQQHFNVQILNENVCLEKDETLGLIDLQMDSKVTWDLDASSADSKAPLTQSSCISSAGSQQAQVESELSKAPMVSPPPGYMRQPVMLYSPHAVTTAK</sequence>
<proteinExistence type="predicted"/>
<keyword evidence="3" id="KW-1185">Reference proteome</keyword>
<evidence type="ECO:0000313" key="3">
    <source>
        <dbReference type="Proteomes" id="UP000825935"/>
    </source>
</evidence>
<gene>
    <name evidence="2" type="ORF">KP509_31G068100</name>
</gene>
<dbReference type="EMBL" id="CM035436">
    <property type="protein sequence ID" value="KAH7289283.1"/>
    <property type="molecule type" value="Genomic_DNA"/>
</dbReference>
<feature type="compositionally biased region" description="Polar residues" evidence="1">
    <location>
        <begin position="53"/>
        <end position="70"/>
    </location>
</feature>
<reference evidence="2" key="1">
    <citation type="submission" date="2021-08" db="EMBL/GenBank/DDBJ databases">
        <title>WGS assembly of Ceratopteris richardii.</title>
        <authorList>
            <person name="Marchant D.B."/>
            <person name="Chen G."/>
            <person name="Jenkins J."/>
            <person name="Shu S."/>
            <person name="Leebens-Mack J."/>
            <person name="Grimwood J."/>
            <person name="Schmutz J."/>
            <person name="Soltis P."/>
            <person name="Soltis D."/>
            <person name="Chen Z.-H."/>
        </authorList>
    </citation>
    <scope>NUCLEOTIDE SEQUENCE</scope>
    <source>
        <strain evidence="2">Whitten #5841</strain>
        <tissue evidence="2">Leaf</tissue>
    </source>
</reference>
<feature type="region of interest" description="Disordered" evidence="1">
    <location>
        <begin position="53"/>
        <end position="88"/>
    </location>
</feature>